<comment type="caution">
    <text evidence="4">The sequence shown here is derived from an EMBL/GenBank/DDBJ whole genome shotgun (WGS) entry which is preliminary data.</text>
</comment>
<protein>
    <recommendedName>
        <fullName evidence="3">Peptidase S9 prolyl oligopeptidase catalytic domain-containing protein</fullName>
    </recommendedName>
</protein>
<accession>A0A1Y1UGM1</accession>
<proteinExistence type="predicted"/>
<dbReference type="RefSeq" id="XP_021870725.1">
    <property type="nucleotide sequence ID" value="XM_022015921.1"/>
</dbReference>
<dbReference type="InParanoid" id="A0A1Y1UGM1"/>
<dbReference type="PANTHER" id="PTHR43037">
    <property type="entry name" value="UNNAMED PRODUCT-RELATED"/>
    <property type="match status" value="1"/>
</dbReference>
<dbReference type="InterPro" id="IPR050955">
    <property type="entry name" value="Plant_Biomass_Hydrol_Est"/>
</dbReference>
<dbReference type="EMBL" id="NBSH01000007">
    <property type="protein sequence ID" value="ORX36656.1"/>
    <property type="molecule type" value="Genomic_DNA"/>
</dbReference>
<sequence>MRLRRRTSSISLDSDLEMTTTEAVEVQPKLDARWEVVGPFPAGMREHTIFGSPLHAFPPSSGEDVDIDFARRPFNTSDTWPSELAVGGHVEWSTFEMEEDGKLDIAFHGINWKQYRSDHGWASLQHQVLARGRFHLPGRPDEGDVAFKVDLLQGVEYAFVPVEGRVDLPVKWYQGDIYSFGTTPSGLKDAGQTSNYSRSLAFPPGEYIMLIRAIYEIRLFGDPGLDKVPTINLTIRTERQAQKVELLTGLEIVPSVVEGRMMGHWISIGVRVPATGENVDVTGLSEDQGCSLATVSPTRIASGQTRMVALKVKTTGALLPGTTSISVTLQVRSIQTGGTERLIWQIPIEHKSLADVLKITFAAPEEPIHGPPHSVAYTMIVPPSPAPSDLRNTADIPVNLALHGAGVTPEWEMWTSAPPKNGAWSVLPMGRTEWGEDWHGGSMAEAWRAREVFGEMAAEVGVKVSEKTLLIGHSNGGQGAWHLAARYPDRIIGVIAAAGYTKIQDYVPYTESFSNHYADPALMGILNSSLTPYNNDLHHSNLVYTPKLALHGSADGNVPPRHSRLQASIIAAWSGDKDAVKVVDVPGKDHWWDGMLNEKPILNFIQKLRHTTPLSWAEMRKKGFTLTCANPAESGSMAGIRIADVLIPGRLARLDVNTQSIPGQRDACLVLLSTNVKRIEITPVAGCSGKVFIDGVPVNVVPETGSVHNYISSDRPGRGFGWDLVDLSEHSPVCDSQLGLQGPVLRILASRGPIVIAHGNDDRSLSLAKRIAHDLFVYHRIDAEIITSDEASKNEYHPVSGQGNIIVLGKKWKDPDESESTRPSSASPNTSSDEGLITFAGRLIEEHGTGLIALRPIVHGHFRGLQLHVVGNDDVGLELAARLVPIRTGVCIPDWAIVSPRCQWQGAGGLIGAGFWNADWTFSEVMSWLDRSATRVRADGSYR</sequence>
<dbReference type="GeneID" id="33557730"/>
<evidence type="ECO:0000259" key="3">
    <source>
        <dbReference type="Pfam" id="PF00326"/>
    </source>
</evidence>
<feature type="compositionally biased region" description="Polar residues" evidence="2">
    <location>
        <begin position="821"/>
        <end position="833"/>
    </location>
</feature>
<organism evidence="4 5">
    <name type="scientific">Kockovaella imperatae</name>
    <dbReference type="NCBI Taxonomy" id="4999"/>
    <lineage>
        <taxon>Eukaryota</taxon>
        <taxon>Fungi</taxon>
        <taxon>Dikarya</taxon>
        <taxon>Basidiomycota</taxon>
        <taxon>Agaricomycotina</taxon>
        <taxon>Tremellomycetes</taxon>
        <taxon>Tremellales</taxon>
        <taxon>Cuniculitremaceae</taxon>
        <taxon>Kockovaella</taxon>
    </lineage>
</organism>
<dbReference type="SUPFAM" id="SSF53474">
    <property type="entry name" value="alpha/beta-Hydrolases"/>
    <property type="match status" value="1"/>
</dbReference>
<dbReference type="Pfam" id="PF00326">
    <property type="entry name" value="Peptidase_S9"/>
    <property type="match status" value="1"/>
</dbReference>
<dbReference type="Proteomes" id="UP000193218">
    <property type="component" value="Unassembled WGS sequence"/>
</dbReference>
<keyword evidence="1" id="KW-0732">Signal</keyword>
<feature type="region of interest" description="Disordered" evidence="2">
    <location>
        <begin position="813"/>
        <end position="834"/>
    </location>
</feature>
<name>A0A1Y1UGM1_9TREE</name>
<dbReference type="GO" id="GO:0006508">
    <property type="term" value="P:proteolysis"/>
    <property type="evidence" value="ECO:0007669"/>
    <property type="project" value="InterPro"/>
</dbReference>
<keyword evidence="5" id="KW-1185">Reference proteome</keyword>
<dbReference type="Gene3D" id="3.40.50.1820">
    <property type="entry name" value="alpha/beta hydrolase"/>
    <property type="match status" value="1"/>
</dbReference>
<dbReference type="STRING" id="4999.A0A1Y1UGM1"/>
<dbReference type="InterPro" id="IPR001375">
    <property type="entry name" value="Peptidase_S9_cat"/>
</dbReference>
<dbReference type="InterPro" id="IPR029058">
    <property type="entry name" value="AB_hydrolase_fold"/>
</dbReference>
<reference evidence="4 5" key="1">
    <citation type="submission" date="2017-03" db="EMBL/GenBank/DDBJ databases">
        <title>Widespread Adenine N6-methylation of Active Genes in Fungi.</title>
        <authorList>
            <consortium name="DOE Joint Genome Institute"/>
            <person name="Mondo S.J."/>
            <person name="Dannebaum R.O."/>
            <person name="Kuo R.C."/>
            <person name="Louie K.B."/>
            <person name="Bewick A.J."/>
            <person name="Labutti K."/>
            <person name="Haridas S."/>
            <person name="Kuo A."/>
            <person name="Salamov A."/>
            <person name="Ahrendt S.R."/>
            <person name="Lau R."/>
            <person name="Bowen B.P."/>
            <person name="Lipzen A."/>
            <person name="Sullivan W."/>
            <person name="Andreopoulos W.B."/>
            <person name="Clum A."/>
            <person name="Lindquist E."/>
            <person name="Daum C."/>
            <person name="Northen T.R."/>
            <person name="Ramamoorthy G."/>
            <person name="Schmitz R.J."/>
            <person name="Gryganskyi A."/>
            <person name="Culley D."/>
            <person name="Magnuson J."/>
            <person name="James T.Y."/>
            <person name="O'Malley M.A."/>
            <person name="Stajich J.E."/>
            <person name="Spatafora J.W."/>
            <person name="Visel A."/>
            <person name="Grigoriev I.V."/>
        </authorList>
    </citation>
    <scope>NUCLEOTIDE SEQUENCE [LARGE SCALE GENOMIC DNA]</scope>
    <source>
        <strain evidence="4 5">NRRL Y-17943</strain>
    </source>
</reference>
<dbReference type="GO" id="GO:0008236">
    <property type="term" value="F:serine-type peptidase activity"/>
    <property type="evidence" value="ECO:0007669"/>
    <property type="project" value="InterPro"/>
</dbReference>
<dbReference type="PANTHER" id="PTHR43037:SF4">
    <property type="entry name" value="PEPTIDASE S9 PROLYL OLIGOPEPTIDASE CATALYTIC DOMAIN-CONTAINING PROTEIN"/>
    <property type="match status" value="1"/>
</dbReference>
<evidence type="ECO:0000256" key="2">
    <source>
        <dbReference type="SAM" id="MobiDB-lite"/>
    </source>
</evidence>
<dbReference type="AlphaFoldDB" id="A0A1Y1UGM1"/>
<dbReference type="OrthoDB" id="449091at2759"/>
<evidence type="ECO:0000313" key="5">
    <source>
        <dbReference type="Proteomes" id="UP000193218"/>
    </source>
</evidence>
<evidence type="ECO:0000313" key="4">
    <source>
        <dbReference type="EMBL" id="ORX36656.1"/>
    </source>
</evidence>
<gene>
    <name evidence="4" type="ORF">BD324DRAFT_626687</name>
</gene>
<evidence type="ECO:0000256" key="1">
    <source>
        <dbReference type="ARBA" id="ARBA00022729"/>
    </source>
</evidence>
<feature type="domain" description="Peptidase S9 prolyl oligopeptidase catalytic" evidence="3">
    <location>
        <begin position="458"/>
        <end position="592"/>
    </location>
</feature>